<evidence type="ECO:0000313" key="1">
    <source>
        <dbReference type="EMBL" id="EFN63239.1"/>
    </source>
</evidence>
<gene>
    <name evidence="1" type="ORF">EAG_14940</name>
</gene>
<reference evidence="1 2" key="1">
    <citation type="journal article" date="2010" name="Science">
        <title>Genomic comparison of the ants Camponotus floridanus and Harpegnathos saltator.</title>
        <authorList>
            <person name="Bonasio R."/>
            <person name="Zhang G."/>
            <person name="Ye C."/>
            <person name="Mutti N.S."/>
            <person name="Fang X."/>
            <person name="Qin N."/>
            <person name="Donahue G."/>
            <person name="Yang P."/>
            <person name="Li Q."/>
            <person name="Li C."/>
            <person name="Zhang P."/>
            <person name="Huang Z."/>
            <person name="Berger S.L."/>
            <person name="Reinberg D."/>
            <person name="Wang J."/>
            <person name="Liebig J."/>
        </authorList>
    </citation>
    <scope>NUCLEOTIDE SEQUENCE [LARGE SCALE GENOMIC DNA]</scope>
    <source>
        <strain evidence="2">C129</strain>
    </source>
</reference>
<dbReference type="InParanoid" id="E2ATJ7"/>
<sequence>GVWSRQLSTRIKEHKSNINRPVESLSVVSRHRLDGHEFDWENVKILDIEPSFSRRCISEMIHIMRQENNLNVQSDTVNFDKAYL</sequence>
<accession>E2ATJ7</accession>
<dbReference type="EMBL" id="GL442616">
    <property type="protein sequence ID" value="EFN63239.1"/>
    <property type="molecule type" value="Genomic_DNA"/>
</dbReference>
<feature type="non-terminal residue" evidence="1">
    <location>
        <position position="84"/>
    </location>
</feature>
<dbReference type="AlphaFoldDB" id="E2ATJ7"/>
<evidence type="ECO:0000313" key="2">
    <source>
        <dbReference type="Proteomes" id="UP000000311"/>
    </source>
</evidence>
<keyword evidence="2" id="KW-1185">Reference proteome</keyword>
<organism evidence="2">
    <name type="scientific">Camponotus floridanus</name>
    <name type="common">Florida carpenter ant</name>
    <dbReference type="NCBI Taxonomy" id="104421"/>
    <lineage>
        <taxon>Eukaryota</taxon>
        <taxon>Metazoa</taxon>
        <taxon>Ecdysozoa</taxon>
        <taxon>Arthropoda</taxon>
        <taxon>Hexapoda</taxon>
        <taxon>Insecta</taxon>
        <taxon>Pterygota</taxon>
        <taxon>Neoptera</taxon>
        <taxon>Endopterygota</taxon>
        <taxon>Hymenoptera</taxon>
        <taxon>Apocrita</taxon>
        <taxon>Aculeata</taxon>
        <taxon>Formicoidea</taxon>
        <taxon>Formicidae</taxon>
        <taxon>Formicinae</taxon>
        <taxon>Camponotus</taxon>
    </lineage>
</organism>
<proteinExistence type="predicted"/>
<protein>
    <recommendedName>
        <fullName evidence="3">GIY-YIG domain-containing protein</fullName>
    </recommendedName>
</protein>
<feature type="non-terminal residue" evidence="1">
    <location>
        <position position="1"/>
    </location>
</feature>
<dbReference type="Proteomes" id="UP000000311">
    <property type="component" value="Unassembled WGS sequence"/>
</dbReference>
<dbReference type="OrthoDB" id="7551446at2759"/>
<name>E2ATJ7_CAMFO</name>
<evidence type="ECO:0008006" key="3">
    <source>
        <dbReference type="Google" id="ProtNLM"/>
    </source>
</evidence>